<evidence type="ECO:0000313" key="11">
    <source>
        <dbReference type="Proteomes" id="UP000184440"/>
    </source>
</evidence>
<evidence type="ECO:0000256" key="3">
    <source>
        <dbReference type="ARBA" id="ARBA00013085"/>
    </source>
</evidence>
<dbReference type="SUPFAM" id="SSF89550">
    <property type="entry name" value="PHP domain-like"/>
    <property type="match status" value="1"/>
</dbReference>
<dbReference type="Gene3D" id="3.20.20.140">
    <property type="entry name" value="Metal-dependent hydrolases"/>
    <property type="match status" value="1"/>
</dbReference>
<dbReference type="OrthoDB" id="6637113at2"/>
<dbReference type="InterPro" id="IPR004013">
    <property type="entry name" value="PHP_dom"/>
</dbReference>
<evidence type="ECO:0000256" key="6">
    <source>
        <dbReference type="ARBA" id="ARBA00023102"/>
    </source>
</evidence>
<reference evidence="10 11" key="1">
    <citation type="submission" date="2016-11" db="EMBL/GenBank/DDBJ databases">
        <authorList>
            <person name="Jaros S."/>
            <person name="Januszkiewicz K."/>
            <person name="Wedrychowicz H."/>
        </authorList>
    </citation>
    <scope>NUCLEOTIDE SEQUENCE [LARGE SCALE GENOMIC DNA]</scope>
    <source>
        <strain evidence="10 11">DSM 46144</strain>
    </source>
</reference>
<keyword evidence="5 8" id="KW-0378">Hydrolase</keyword>
<feature type="domain" description="PHP" evidence="9">
    <location>
        <begin position="7"/>
        <end position="228"/>
    </location>
</feature>
<dbReference type="UniPathway" id="UPA00031">
    <property type="reaction ID" value="UER00013"/>
</dbReference>
<dbReference type="PANTHER" id="PTHR21039:SF0">
    <property type="entry name" value="HISTIDINOL-PHOSPHATASE"/>
    <property type="match status" value="1"/>
</dbReference>
<evidence type="ECO:0000259" key="9">
    <source>
        <dbReference type="Pfam" id="PF02811"/>
    </source>
</evidence>
<comment type="pathway">
    <text evidence="1 8">Amino-acid biosynthesis; L-histidine biosynthesis; L-histidine from 5-phospho-alpha-D-ribose 1-diphosphate: step 8/9.</text>
</comment>
<dbReference type="Proteomes" id="UP000184440">
    <property type="component" value="Unassembled WGS sequence"/>
</dbReference>
<dbReference type="PANTHER" id="PTHR21039">
    <property type="entry name" value="HISTIDINOL PHOSPHATASE-RELATED"/>
    <property type="match status" value="1"/>
</dbReference>
<keyword evidence="6 8" id="KW-0368">Histidine biosynthesis</keyword>
<dbReference type="GO" id="GO:0000105">
    <property type="term" value="P:L-histidine biosynthetic process"/>
    <property type="evidence" value="ECO:0007669"/>
    <property type="project" value="UniProtKB-UniRule"/>
</dbReference>
<dbReference type="STRING" id="134849.SAMN05443668_10842"/>
<dbReference type="GO" id="GO:0004401">
    <property type="term" value="F:histidinol-phosphatase activity"/>
    <property type="evidence" value="ECO:0007669"/>
    <property type="project" value="UniProtKB-UniRule"/>
</dbReference>
<dbReference type="Pfam" id="PF02811">
    <property type="entry name" value="PHP"/>
    <property type="match status" value="1"/>
</dbReference>
<sequence length="300" mass="33087">MASYPPDGHVHTQFSWDAPFGDMERTCARAVELGLPSIAFTEHAEFGITTLVDPDRELPDWLSQYTDPDGVITPPALDVEGYLASVARCREKFPGLRILTGVELSEPHWHTRRTAELLDLGGFDRVLGSVHTIRHTEEPGTAATGVREYDAGDAYHVLAAETVVRDYLAEVARLATGSDVFHVLAHIDYPIRYWPTDAGPCDPHAFEEEYRYALRALAGTGRALEVNTRVPLHPVIVGWWREEGGETLTFGSDAHFPENLGTGLREAAAMVEAAGFRPGAHPYDLWRTTRVTAVPAPPRP</sequence>
<organism evidence="10 11">
    <name type="scientific">Cryptosporangium aurantiacum</name>
    <dbReference type="NCBI Taxonomy" id="134849"/>
    <lineage>
        <taxon>Bacteria</taxon>
        <taxon>Bacillati</taxon>
        <taxon>Actinomycetota</taxon>
        <taxon>Actinomycetes</taxon>
        <taxon>Cryptosporangiales</taxon>
        <taxon>Cryptosporangiaceae</taxon>
        <taxon>Cryptosporangium</taxon>
    </lineage>
</organism>
<evidence type="ECO:0000256" key="2">
    <source>
        <dbReference type="ARBA" id="ARBA00009152"/>
    </source>
</evidence>
<dbReference type="EMBL" id="FRCS01000008">
    <property type="protein sequence ID" value="SHN41988.1"/>
    <property type="molecule type" value="Genomic_DNA"/>
</dbReference>
<accession>A0A1M7R7F0</accession>
<keyword evidence="4 8" id="KW-0028">Amino-acid biosynthesis</keyword>
<comment type="catalytic activity">
    <reaction evidence="7 8">
        <text>L-histidinol phosphate + H2O = L-histidinol + phosphate</text>
        <dbReference type="Rhea" id="RHEA:14465"/>
        <dbReference type="ChEBI" id="CHEBI:15377"/>
        <dbReference type="ChEBI" id="CHEBI:43474"/>
        <dbReference type="ChEBI" id="CHEBI:57699"/>
        <dbReference type="ChEBI" id="CHEBI:57980"/>
        <dbReference type="EC" id="3.1.3.15"/>
    </reaction>
</comment>
<dbReference type="AlphaFoldDB" id="A0A1M7R7F0"/>
<protein>
    <recommendedName>
        <fullName evidence="3 8">Histidinol-phosphatase</fullName>
        <shortName evidence="8">HolPase</shortName>
        <ecNumber evidence="3 8">3.1.3.15</ecNumber>
    </recommendedName>
</protein>
<evidence type="ECO:0000256" key="7">
    <source>
        <dbReference type="ARBA" id="ARBA00049158"/>
    </source>
</evidence>
<comment type="similarity">
    <text evidence="2 8">Belongs to the PHP hydrolase family. HisK subfamily.</text>
</comment>
<evidence type="ECO:0000256" key="4">
    <source>
        <dbReference type="ARBA" id="ARBA00022605"/>
    </source>
</evidence>
<dbReference type="GO" id="GO:0005737">
    <property type="term" value="C:cytoplasm"/>
    <property type="evidence" value="ECO:0007669"/>
    <property type="project" value="TreeGrafter"/>
</dbReference>
<evidence type="ECO:0000313" key="10">
    <source>
        <dbReference type="EMBL" id="SHN41988.1"/>
    </source>
</evidence>
<keyword evidence="11" id="KW-1185">Reference proteome</keyword>
<gene>
    <name evidence="10" type="ORF">SAMN05443668_10842</name>
</gene>
<dbReference type="EC" id="3.1.3.15" evidence="3 8"/>
<proteinExistence type="inferred from homology"/>
<name>A0A1M7R7F0_9ACTN</name>
<dbReference type="InterPro" id="IPR010140">
    <property type="entry name" value="Histidinol_P_phosphatase_HisJ"/>
</dbReference>
<evidence type="ECO:0000256" key="1">
    <source>
        <dbReference type="ARBA" id="ARBA00004970"/>
    </source>
</evidence>
<dbReference type="InterPro" id="IPR016195">
    <property type="entry name" value="Pol/histidinol_Pase-like"/>
</dbReference>
<evidence type="ECO:0000256" key="5">
    <source>
        <dbReference type="ARBA" id="ARBA00022801"/>
    </source>
</evidence>
<evidence type="ECO:0000256" key="8">
    <source>
        <dbReference type="RuleBase" id="RU366003"/>
    </source>
</evidence>